<feature type="compositionally biased region" description="Polar residues" evidence="1">
    <location>
        <begin position="1"/>
        <end position="12"/>
    </location>
</feature>
<evidence type="ECO:0000313" key="3">
    <source>
        <dbReference type="Proteomes" id="UP001295684"/>
    </source>
</evidence>
<feature type="compositionally biased region" description="Low complexity" evidence="1">
    <location>
        <begin position="14"/>
        <end position="23"/>
    </location>
</feature>
<name>A0AAD1Y772_EUPCR</name>
<dbReference type="Proteomes" id="UP001295684">
    <property type="component" value="Unassembled WGS sequence"/>
</dbReference>
<reference evidence="2" key="1">
    <citation type="submission" date="2023-07" db="EMBL/GenBank/DDBJ databases">
        <authorList>
            <consortium name="AG Swart"/>
            <person name="Singh M."/>
            <person name="Singh A."/>
            <person name="Seah K."/>
            <person name="Emmerich C."/>
        </authorList>
    </citation>
    <scope>NUCLEOTIDE SEQUENCE</scope>
    <source>
        <strain evidence="2">DP1</strain>
    </source>
</reference>
<dbReference type="EMBL" id="CAMPGE010029209">
    <property type="protein sequence ID" value="CAI2386681.1"/>
    <property type="molecule type" value="Genomic_DNA"/>
</dbReference>
<sequence>MKIISNRSNSGKFSARISSSLSQSSETLWAKICSKTWRISLYFENYFLTIFPSSSFRFICKRAMRDKKGYLCHLC</sequence>
<proteinExistence type="predicted"/>
<keyword evidence="3" id="KW-1185">Reference proteome</keyword>
<gene>
    <name evidence="2" type="ORF">ECRASSUSDP1_LOCUS28305</name>
</gene>
<organism evidence="2 3">
    <name type="scientific">Euplotes crassus</name>
    <dbReference type="NCBI Taxonomy" id="5936"/>
    <lineage>
        <taxon>Eukaryota</taxon>
        <taxon>Sar</taxon>
        <taxon>Alveolata</taxon>
        <taxon>Ciliophora</taxon>
        <taxon>Intramacronucleata</taxon>
        <taxon>Spirotrichea</taxon>
        <taxon>Hypotrichia</taxon>
        <taxon>Euplotida</taxon>
        <taxon>Euplotidae</taxon>
        <taxon>Moneuplotes</taxon>
    </lineage>
</organism>
<dbReference type="AlphaFoldDB" id="A0AAD1Y772"/>
<feature type="region of interest" description="Disordered" evidence="1">
    <location>
        <begin position="1"/>
        <end position="23"/>
    </location>
</feature>
<comment type="caution">
    <text evidence="2">The sequence shown here is derived from an EMBL/GenBank/DDBJ whole genome shotgun (WGS) entry which is preliminary data.</text>
</comment>
<evidence type="ECO:0000313" key="2">
    <source>
        <dbReference type="EMBL" id="CAI2386681.1"/>
    </source>
</evidence>
<accession>A0AAD1Y772</accession>
<evidence type="ECO:0000256" key="1">
    <source>
        <dbReference type="SAM" id="MobiDB-lite"/>
    </source>
</evidence>
<protein>
    <submittedName>
        <fullName evidence="2">Uncharacterized protein</fullName>
    </submittedName>
</protein>